<accession>E2BRQ9</accession>
<dbReference type="GO" id="GO:0008083">
    <property type="term" value="F:growth factor activity"/>
    <property type="evidence" value="ECO:0007669"/>
    <property type="project" value="TreeGrafter"/>
</dbReference>
<dbReference type="PANTHER" id="PTHR23199">
    <property type="entry name" value="NEUROTROPHIN 1-RELATED"/>
    <property type="match status" value="1"/>
</dbReference>
<keyword evidence="3" id="KW-0325">Glycoprotein</keyword>
<dbReference type="FunCoup" id="E2BRQ9">
    <property type="interactions" value="59"/>
</dbReference>
<proteinExistence type="predicted"/>
<evidence type="ECO:0000313" key="6">
    <source>
        <dbReference type="Proteomes" id="UP000008237"/>
    </source>
</evidence>
<dbReference type="InterPro" id="IPR032104">
    <property type="entry name" value="Spaetzle"/>
</dbReference>
<keyword evidence="6" id="KW-1185">Reference proteome</keyword>
<gene>
    <name evidence="5" type="ORF">EAI_01352</name>
</gene>
<evidence type="ECO:0000256" key="3">
    <source>
        <dbReference type="ARBA" id="ARBA00023180"/>
    </source>
</evidence>
<dbReference type="InParanoid" id="E2BRQ9"/>
<dbReference type="InterPro" id="IPR029034">
    <property type="entry name" value="Cystine-knot_cytokine"/>
</dbReference>
<evidence type="ECO:0000256" key="2">
    <source>
        <dbReference type="ARBA" id="ARBA00023157"/>
    </source>
</evidence>
<reference evidence="5 6" key="1">
    <citation type="journal article" date="2010" name="Science">
        <title>Genomic comparison of the ants Camponotus floridanus and Harpegnathos saltator.</title>
        <authorList>
            <person name="Bonasio R."/>
            <person name="Zhang G."/>
            <person name="Ye C."/>
            <person name="Mutti N.S."/>
            <person name="Fang X."/>
            <person name="Qin N."/>
            <person name="Donahue G."/>
            <person name="Yang P."/>
            <person name="Li Q."/>
            <person name="Li C."/>
            <person name="Zhang P."/>
            <person name="Huang Z."/>
            <person name="Berger S.L."/>
            <person name="Reinberg D."/>
            <person name="Wang J."/>
            <person name="Liebig J."/>
        </authorList>
    </citation>
    <scope>NUCLEOTIDE SEQUENCE [LARGE SCALE GENOMIC DNA]</scope>
    <source>
        <strain evidence="5 6">R22 G/1</strain>
    </source>
</reference>
<dbReference type="Gene3D" id="2.10.90.10">
    <property type="entry name" value="Cystine-knot cytokines"/>
    <property type="match status" value="1"/>
</dbReference>
<evidence type="ECO:0000259" key="4">
    <source>
        <dbReference type="Pfam" id="PF16077"/>
    </source>
</evidence>
<dbReference type="Pfam" id="PF16077">
    <property type="entry name" value="Spaetzle"/>
    <property type="match status" value="1"/>
</dbReference>
<keyword evidence="1" id="KW-0732">Signal</keyword>
<keyword evidence="2" id="KW-1015">Disulfide bond</keyword>
<name>E2BRQ9_HARSA</name>
<dbReference type="AlphaFoldDB" id="E2BRQ9"/>
<dbReference type="GO" id="GO:0021556">
    <property type="term" value="P:central nervous system formation"/>
    <property type="evidence" value="ECO:0007669"/>
    <property type="project" value="TreeGrafter"/>
</dbReference>
<dbReference type="GO" id="GO:0045087">
    <property type="term" value="P:innate immune response"/>
    <property type="evidence" value="ECO:0007669"/>
    <property type="project" value="TreeGrafter"/>
</dbReference>
<feature type="domain" description="Spaetzle" evidence="4">
    <location>
        <begin position="158"/>
        <end position="253"/>
    </location>
</feature>
<dbReference type="EMBL" id="GL449983">
    <property type="protein sequence ID" value="EFN81619.1"/>
    <property type="molecule type" value="Genomic_DNA"/>
</dbReference>
<protein>
    <submittedName>
        <fullName evidence="5">Protein spaetzle</fullName>
    </submittedName>
</protein>
<dbReference type="GO" id="GO:0005121">
    <property type="term" value="F:Toll binding"/>
    <property type="evidence" value="ECO:0007669"/>
    <property type="project" value="TreeGrafter"/>
</dbReference>
<dbReference type="Proteomes" id="UP000008237">
    <property type="component" value="Unassembled WGS sequence"/>
</dbReference>
<dbReference type="PANTHER" id="PTHR23199:SF12">
    <property type="entry name" value="NEUROTROPHIN 1-RELATED"/>
    <property type="match status" value="1"/>
</dbReference>
<dbReference type="OrthoDB" id="6359065at2759"/>
<evidence type="ECO:0000256" key="1">
    <source>
        <dbReference type="ARBA" id="ARBA00022729"/>
    </source>
</evidence>
<sequence length="276" mass="31138">MDMSECSSRLVEEIILKAQYYRANHPLKLFRYNSDNSKYSKDSDIVISESYDDPDNVKNEKVRMRSSAADKIRKPKESENNIIFPDEDILQVRTGDDIANLEYGLVPTCNEKNFCEKVPYYPTKLVNEILRNNPSLMNYATVDAVETISHRAGLGDDELCTSMVSLINPRSAKNINDDWLFIVQSEDSNFTQAVRVEICGNEGTSCKTIDGVNLGYSTTCKQKLIYRQLTAISYQGDIIRDLFPIPASCCCHLINDLTLQDKSVKSVEETSGRNAA</sequence>
<organism evidence="6">
    <name type="scientific">Harpegnathos saltator</name>
    <name type="common">Jerdon's jumping ant</name>
    <dbReference type="NCBI Taxonomy" id="610380"/>
    <lineage>
        <taxon>Eukaryota</taxon>
        <taxon>Metazoa</taxon>
        <taxon>Ecdysozoa</taxon>
        <taxon>Arthropoda</taxon>
        <taxon>Hexapoda</taxon>
        <taxon>Insecta</taxon>
        <taxon>Pterygota</taxon>
        <taxon>Neoptera</taxon>
        <taxon>Endopterygota</taxon>
        <taxon>Hymenoptera</taxon>
        <taxon>Apocrita</taxon>
        <taxon>Aculeata</taxon>
        <taxon>Formicoidea</taxon>
        <taxon>Formicidae</taxon>
        <taxon>Ponerinae</taxon>
        <taxon>Ponerini</taxon>
        <taxon>Harpegnathos</taxon>
    </lineage>
</organism>
<dbReference type="GO" id="GO:0005615">
    <property type="term" value="C:extracellular space"/>
    <property type="evidence" value="ECO:0007669"/>
    <property type="project" value="UniProtKB-ARBA"/>
</dbReference>
<dbReference type="InterPro" id="IPR052444">
    <property type="entry name" value="Spz/Toll_ligand-like"/>
</dbReference>
<evidence type="ECO:0000313" key="5">
    <source>
        <dbReference type="EMBL" id="EFN81619.1"/>
    </source>
</evidence>
<dbReference type="SUPFAM" id="SSF57501">
    <property type="entry name" value="Cystine-knot cytokines"/>
    <property type="match status" value="1"/>
</dbReference>
<dbReference type="STRING" id="610380.E2BRQ9"/>
<dbReference type="OMA" id="CCGATRP"/>